<sequence>MSDVDMIVREIGREEPVQVFGIYWIRNERFYWVIPYDGYGGLMALSESEVNVLDSSLSSDLILCKDRDEGDMILHWAAEDLIEELVERDPLAMAEFLERIKNHSANH</sequence>
<accession>I4KFG0</accession>
<proteinExistence type="predicted"/>
<dbReference type="EMBL" id="AHPN01000001">
    <property type="protein sequence ID" value="EIK63450.1"/>
    <property type="molecule type" value="Genomic_DNA"/>
</dbReference>
<protein>
    <submittedName>
        <fullName evidence="1">Uncharacterized protein</fullName>
    </submittedName>
</protein>
<name>I4KFG0_9PSED</name>
<dbReference type="Proteomes" id="UP000003213">
    <property type="component" value="Chromosome"/>
</dbReference>
<evidence type="ECO:0000313" key="1">
    <source>
        <dbReference type="EMBL" id="EIK63450.1"/>
    </source>
</evidence>
<organism evidence="1">
    <name type="scientific">Pseudomonas lactis</name>
    <dbReference type="NCBI Taxonomy" id="1615674"/>
    <lineage>
        <taxon>Bacteria</taxon>
        <taxon>Pseudomonadati</taxon>
        <taxon>Pseudomonadota</taxon>
        <taxon>Gammaproteobacteria</taxon>
        <taxon>Pseudomonadales</taxon>
        <taxon>Pseudomonadaceae</taxon>
        <taxon>Pseudomonas</taxon>
    </lineage>
</organism>
<comment type="caution">
    <text evidence="1">The sequence shown here is derived from an EMBL/GenBank/DDBJ whole genome shotgun (WGS) entry which is preliminary data.</text>
</comment>
<dbReference type="HOGENOM" id="CLU_2207785_0_0_6"/>
<dbReference type="AlphaFoldDB" id="I4KFG0"/>
<reference evidence="1" key="1">
    <citation type="journal article" date="2012" name="PLoS Genet.">
        <title>Comparative Genomics of Plant-Associated Pseudomonas spp.: Insights into Diversity and Inheritance of Traits Involved in Multitrophic Interactions.</title>
        <authorList>
            <person name="Loper J.E."/>
            <person name="Hassan K.A."/>
            <person name="Mavrodi D.V."/>
            <person name="Davis E.W.II."/>
            <person name="Lim C.K."/>
            <person name="Shaffer B.T."/>
            <person name="Elbourne L.D."/>
            <person name="Stockwell V.O."/>
            <person name="Hartney S.L."/>
            <person name="Breakwell K."/>
            <person name="Henkels M.D."/>
            <person name="Tetu S.G."/>
            <person name="Rangel L.I."/>
            <person name="Kidarsa T.A."/>
            <person name="Wilson N.L."/>
            <person name="van de Mortel J.E."/>
            <person name="Song C."/>
            <person name="Blumhagen R."/>
            <person name="Radune D."/>
            <person name="Hostetler J.B."/>
            <person name="Brinkac L.M."/>
            <person name="Durkin A.S."/>
            <person name="Kluepfel D.A."/>
            <person name="Wechter W.P."/>
            <person name="Anderson A.J."/>
            <person name="Kim Y.C."/>
            <person name="Pierson L.S.III."/>
            <person name="Pierson E.A."/>
            <person name="Lindow S.E."/>
            <person name="Kobayashi D.Y."/>
            <person name="Raaijmakers J.M."/>
            <person name="Weller D.M."/>
            <person name="Thomashow L.S."/>
            <person name="Allen A.E."/>
            <person name="Paulsen I.T."/>
        </authorList>
    </citation>
    <scope>NUCLEOTIDE SEQUENCE [LARGE SCALE GENOMIC DNA]</scope>
    <source>
        <strain evidence="1">SS101</strain>
    </source>
</reference>
<gene>
    <name evidence="1" type="ORF">PflSS101_2803</name>
</gene>